<feature type="compositionally biased region" description="Basic and acidic residues" evidence="1">
    <location>
        <begin position="241"/>
        <end position="250"/>
    </location>
</feature>
<dbReference type="EMBL" id="SWJQ01001810">
    <property type="protein sequence ID" value="TRZ07367.1"/>
    <property type="molecule type" value="Genomic_DNA"/>
</dbReference>
<evidence type="ECO:0000313" key="2">
    <source>
        <dbReference type="EMBL" id="TRZ07367.1"/>
    </source>
</evidence>
<feature type="region of interest" description="Disordered" evidence="1">
    <location>
        <begin position="203"/>
        <end position="251"/>
    </location>
</feature>
<dbReference type="InterPro" id="IPR050757">
    <property type="entry name" value="Collagen_mod_GT25"/>
</dbReference>
<dbReference type="PANTHER" id="PTHR10730:SF45">
    <property type="entry name" value="PROCOLLAGEN-LYSINE,2-OXOGLUTARATE 5-DIOXYGENASE"/>
    <property type="match status" value="1"/>
</dbReference>
<gene>
    <name evidence="2" type="ORF">HGM15179_019737</name>
</gene>
<dbReference type="AlphaFoldDB" id="A0A8K1D9F1"/>
<proteinExistence type="predicted"/>
<evidence type="ECO:0000256" key="1">
    <source>
        <dbReference type="SAM" id="MobiDB-lite"/>
    </source>
</evidence>
<accession>A0A8K1D9F1</accession>
<name>A0A8K1D9F1_9PASS</name>
<keyword evidence="3" id="KW-1185">Reference proteome</keyword>
<evidence type="ECO:0000313" key="3">
    <source>
        <dbReference type="Proteomes" id="UP000796761"/>
    </source>
</evidence>
<reference evidence="2" key="1">
    <citation type="submission" date="2019-04" db="EMBL/GenBank/DDBJ databases">
        <title>Genome assembly of Zosterops borbonicus 15179.</title>
        <authorList>
            <person name="Leroy T."/>
            <person name="Anselmetti Y."/>
            <person name="Tilak M.-K."/>
            <person name="Nabholz B."/>
        </authorList>
    </citation>
    <scope>NUCLEOTIDE SEQUENCE</scope>
    <source>
        <strain evidence="2">HGM_15179</strain>
        <tissue evidence="2">Muscle</tissue>
    </source>
</reference>
<sequence length="273" mass="30165">MVWDTPEDRGVWNVPYVSHAYLVGGAALRGPLGEGPVFDHAHLDPDMAFCAQARDKGLFLHVTNRRHFGHLVVTNGFNSSGRGHPELWERPRNPWDWDQQYLHPNHSRIFQDQLLQQPCPDVFQFPLFSGHFGRELREEAELHGGWAEHHEVLSRSVPLSALQLDLVLQGALRELLPPIARRLFPGYAPKVRTVLSSVVRYDPAPSGHAPSGPAPSAPARPSATISLSVTLSPPRPQPDGGSRDCHRIGDNGDIEDIGDIIGDIGDLALLMDQ</sequence>
<comment type="caution">
    <text evidence="2">The sequence shown here is derived from an EMBL/GenBank/DDBJ whole genome shotgun (WGS) entry which is preliminary data.</text>
</comment>
<organism evidence="2 3">
    <name type="scientific">Zosterops borbonicus</name>
    <dbReference type="NCBI Taxonomy" id="364589"/>
    <lineage>
        <taxon>Eukaryota</taxon>
        <taxon>Metazoa</taxon>
        <taxon>Chordata</taxon>
        <taxon>Craniata</taxon>
        <taxon>Vertebrata</taxon>
        <taxon>Euteleostomi</taxon>
        <taxon>Archelosauria</taxon>
        <taxon>Archosauria</taxon>
        <taxon>Dinosauria</taxon>
        <taxon>Saurischia</taxon>
        <taxon>Theropoda</taxon>
        <taxon>Coelurosauria</taxon>
        <taxon>Aves</taxon>
        <taxon>Neognathae</taxon>
        <taxon>Neoaves</taxon>
        <taxon>Telluraves</taxon>
        <taxon>Australaves</taxon>
        <taxon>Passeriformes</taxon>
        <taxon>Sylvioidea</taxon>
        <taxon>Zosteropidae</taxon>
        <taxon>Zosterops</taxon>
    </lineage>
</organism>
<dbReference type="GO" id="GO:0008475">
    <property type="term" value="F:procollagen-lysine 5-dioxygenase activity"/>
    <property type="evidence" value="ECO:0007669"/>
    <property type="project" value="TreeGrafter"/>
</dbReference>
<dbReference type="OrthoDB" id="69177at2759"/>
<dbReference type="PANTHER" id="PTHR10730">
    <property type="entry name" value="PROCOLLAGEN-LYSINE,2-OXOGLUTARATE 5-DIOXYGENASE/GLYCOSYLTRANSFERASE 25 FAMILY MEMBER"/>
    <property type="match status" value="1"/>
</dbReference>
<protein>
    <submittedName>
        <fullName evidence="2">Uncharacterized protein</fullName>
    </submittedName>
</protein>
<dbReference type="Proteomes" id="UP000796761">
    <property type="component" value="Unassembled WGS sequence"/>
</dbReference>
<dbReference type="GO" id="GO:0005783">
    <property type="term" value="C:endoplasmic reticulum"/>
    <property type="evidence" value="ECO:0007669"/>
    <property type="project" value="TreeGrafter"/>
</dbReference>